<evidence type="ECO:0000256" key="4">
    <source>
        <dbReference type="SAM" id="MobiDB-lite"/>
    </source>
</evidence>
<evidence type="ECO:0000256" key="3">
    <source>
        <dbReference type="ARBA" id="ARBA00022833"/>
    </source>
</evidence>
<evidence type="ECO:0000256" key="1">
    <source>
        <dbReference type="ARBA" id="ARBA00022723"/>
    </source>
</evidence>
<proteinExistence type="predicted"/>
<evidence type="ECO:0000256" key="5">
    <source>
        <dbReference type="SAM" id="Phobius"/>
    </source>
</evidence>
<dbReference type="GO" id="GO:0043067">
    <property type="term" value="P:regulation of programmed cell death"/>
    <property type="evidence" value="ECO:0007669"/>
    <property type="project" value="TreeGrafter"/>
</dbReference>
<keyword evidence="3" id="KW-0862">Zinc</keyword>
<dbReference type="PANTHER" id="PTHR42647">
    <property type="entry name" value="SBP (S-RIBONUCLEASE BINDING PROTEIN) FAMILY PROTEIN"/>
    <property type="match status" value="1"/>
</dbReference>
<reference evidence="6" key="1">
    <citation type="journal article" date="2016" name="Nat. Genet.">
        <title>A high-quality carrot genome assembly provides new insights into carotenoid accumulation and asterid genome evolution.</title>
        <authorList>
            <person name="Iorizzo M."/>
            <person name="Ellison S."/>
            <person name="Senalik D."/>
            <person name="Zeng P."/>
            <person name="Satapoomin P."/>
            <person name="Huang J."/>
            <person name="Bowman M."/>
            <person name="Iovene M."/>
            <person name="Sanseverino W."/>
            <person name="Cavagnaro P."/>
            <person name="Yildiz M."/>
            <person name="Macko-Podgorni A."/>
            <person name="Moranska E."/>
            <person name="Grzebelus E."/>
            <person name="Grzebelus D."/>
            <person name="Ashrafi H."/>
            <person name="Zheng Z."/>
            <person name="Cheng S."/>
            <person name="Spooner D."/>
            <person name="Van Deynze A."/>
            <person name="Simon P."/>
        </authorList>
    </citation>
    <scope>NUCLEOTIDE SEQUENCE</scope>
    <source>
        <tissue evidence="6">Leaf</tissue>
    </source>
</reference>
<evidence type="ECO:0000313" key="6">
    <source>
        <dbReference type="EMBL" id="WOG81608.1"/>
    </source>
</evidence>
<gene>
    <name evidence="6" type="ORF">DCAR_0100759</name>
</gene>
<keyword evidence="1" id="KW-0479">Metal-binding</keyword>
<keyword evidence="5" id="KW-0812">Transmembrane</keyword>
<feature type="transmembrane region" description="Helical" evidence="5">
    <location>
        <begin position="172"/>
        <end position="190"/>
    </location>
</feature>
<accession>A0AAF0W4U2</accession>
<evidence type="ECO:0000313" key="7">
    <source>
        <dbReference type="Proteomes" id="UP000077755"/>
    </source>
</evidence>
<organism evidence="6 7">
    <name type="scientific">Daucus carota subsp. sativus</name>
    <name type="common">Carrot</name>
    <dbReference type="NCBI Taxonomy" id="79200"/>
    <lineage>
        <taxon>Eukaryota</taxon>
        <taxon>Viridiplantae</taxon>
        <taxon>Streptophyta</taxon>
        <taxon>Embryophyta</taxon>
        <taxon>Tracheophyta</taxon>
        <taxon>Spermatophyta</taxon>
        <taxon>Magnoliopsida</taxon>
        <taxon>eudicotyledons</taxon>
        <taxon>Gunneridae</taxon>
        <taxon>Pentapetalae</taxon>
        <taxon>asterids</taxon>
        <taxon>campanulids</taxon>
        <taxon>Apiales</taxon>
        <taxon>Apiaceae</taxon>
        <taxon>Apioideae</taxon>
        <taxon>Scandiceae</taxon>
        <taxon>Daucinae</taxon>
        <taxon>Daucus</taxon>
        <taxon>Daucus sect. Daucus</taxon>
    </lineage>
</organism>
<dbReference type="EMBL" id="CP093343">
    <property type="protein sequence ID" value="WOG81608.1"/>
    <property type="molecule type" value="Genomic_DNA"/>
</dbReference>
<dbReference type="Proteomes" id="UP000077755">
    <property type="component" value="Chromosome 1"/>
</dbReference>
<keyword evidence="5" id="KW-1133">Transmembrane helix</keyword>
<feature type="compositionally biased region" description="Polar residues" evidence="4">
    <location>
        <begin position="301"/>
        <end position="320"/>
    </location>
</feature>
<protein>
    <submittedName>
        <fullName evidence="6">Uncharacterized protein</fullName>
    </submittedName>
</protein>
<evidence type="ECO:0000256" key="2">
    <source>
        <dbReference type="ARBA" id="ARBA00022771"/>
    </source>
</evidence>
<keyword evidence="5" id="KW-0472">Membrane</keyword>
<dbReference type="AlphaFoldDB" id="A0AAF0W4U2"/>
<dbReference type="PANTHER" id="PTHR42647:SF12">
    <property type="entry name" value="BOI-RELATED E3 UBIQUITIN-PROTEIN LIGASE 2-RELATED"/>
    <property type="match status" value="1"/>
</dbReference>
<feature type="region of interest" description="Disordered" evidence="4">
    <location>
        <begin position="295"/>
        <end position="334"/>
    </location>
</feature>
<reference evidence="6" key="2">
    <citation type="submission" date="2022-03" db="EMBL/GenBank/DDBJ databases">
        <title>Draft title - Genomic analysis of global carrot germplasm unveils the trajectory of domestication and the origin of high carotenoid orange carrot.</title>
        <authorList>
            <person name="Iorizzo M."/>
            <person name="Ellison S."/>
            <person name="Senalik D."/>
            <person name="Macko-Podgorni A."/>
            <person name="Grzebelus D."/>
            <person name="Bostan H."/>
            <person name="Rolling W."/>
            <person name="Curaba J."/>
            <person name="Simon P."/>
        </authorList>
    </citation>
    <scope>NUCLEOTIDE SEQUENCE</scope>
    <source>
        <tissue evidence="6">Leaf</tissue>
    </source>
</reference>
<dbReference type="GO" id="GO:0008270">
    <property type="term" value="F:zinc ion binding"/>
    <property type="evidence" value="ECO:0007669"/>
    <property type="project" value="UniProtKB-KW"/>
</dbReference>
<keyword evidence="2" id="KW-0863">Zinc-finger</keyword>
<keyword evidence="7" id="KW-1185">Reference proteome</keyword>
<name>A0AAF0W4U2_DAUCS</name>
<sequence>MGKLNAALQKNVKNLLDVNEAWTEYAISCEIKAASVSNKLEVTTRKSQFGNNQAAAGLNNHVQMGSANPFATTVDKPWLGINHMLLGSKTMVIQPQQVNETVPAHIAPANMQLPDGERKRSRESSTTNEAKNLHNVNFPVPNFAPPQIRDEMIALRESDRLLCQQYDIRNSYLFLLMLGLVKVLTGIVLMQSKRLRVQFAEKQNQALQHLVNSVRGPLLNLLKQKDVELSNFKRLNCALHEGINDLYNENQKLSDCAGAWKIKAVSLYTNLEVAMGELRRLQGLVPAIGAVEAPHEEQEAKSYSGSNVSAENTPGNSQEWQRQKMVKPPLRRCR</sequence>
<dbReference type="GO" id="GO:0004842">
    <property type="term" value="F:ubiquitin-protein transferase activity"/>
    <property type="evidence" value="ECO:0007669"/>
    <property type="project" value="TreeGrafter"/>
</dbReference>
<feature type="region of interest" description="Disordered" evidence="4">
    <location>
        <begin position="109"/>
        <end position="131"/>
    </location>
</feature>